<organism evidence="2 3">
    <name type="scientific">Pholiota conissans</name>
    <dbReference type="NCBI Taxonomy" id="109636"/>
    <lineage>
        <taxon>Eukaryota</taxon>
        <taxon>Fungi</taxon>
        <taxon>Dikarya</taxon>
        <taxon>Basidiomycota</taxon>
        <taxon>Agaricomycotina</taxon>
        <taxon>Agaricomycetes</taxon>
        <taxon>Agaricomycetidae</taxon>
        <taxon>Agaricales</taxon>
        <taxon>Agaricineae</taxon>
        <taxon>Strophariaceae</taxon>
        <taxon>Pholiota</taxon>
    </lineage>
</organism>
<name>A0A9P5YVV0_9AGAR</name>
<evidence type="ECO:0000256" key="1">
    <source>
        <dbReference type="SAM" id="MobiDB-lite"/>
    </source>
</evidence>
<comment type="caution">
    <text evidence="2">The sequence shown here is derived from an EMBL/GenBank/DDBJ whole genome shotgun (WGS) entry which is preliminary data.</text>
</comment>
<dbReference type="Proteomes" id="UP000807469">
    <property type="component" value="Unassembled WGS sequence"/>
</dbReference>
<protein>
    <submittedName>
        <fullName evidence="2">Uncharacterized protein</fullName>
    </submittedName>
</protein>
<sequence>MMSVKEPQSEGWQVVSQPPASTSPIPGPSTSDPQESTVDRLTWDAHLLKKNGIYKLPDDNQNLWSNVARLNHIYLSDIVDASRQSDGSREFSGQTKFPRCMKSPQAISCINI</sequence>
<evidence type="ECO:0000313" key="2">
    <source>
        <dbReference type="EMBL" id="KAF9476068.1"/>
    </source>
</evidence>
<evidence type="ECO:0000313" key="3">
    <source>
        <dbReference type="Proteomes" id="UP000807469"/>
    </source>
</evidence>
<proteinExistence type="predicted"/>
<keyword evidence="3" id="KW-1185">Reference proteome</keyword>
<reference evidence="2" key="1">
    <citation type="submission" date="2020-11" db="EMBL/GenBank/DDBJ databases">
        <authorList>
            <consortium name="DOE Joint Genome Institute"/>
            <person name="Ahrendt S."/>
            <person name="Riley R."/>
            <person name="Andreopoulos W."/>
            <person name="Labutti K."/>
            <person name="Pangilinan J."/>
            <person name="Ruiz-Duenas F.J."/>
            <person name="Barrasa J.M."/>
            <person name="Sanchez-Garcia M."/>
            <person name="Camarero S."/>
            <person name="Miyauchi S."/>
            <person name="Serrano A."/>
            <person name="Linde D."/>
            <person name="Babiker R."/>
            <person name="Drula E."/>
            <person name="Ayuso-Fernandez I."/>
            <person name="Pacheco R."/>
            <person name="Padilla G."/>
            <person name="Ferreira P."/>
            <person name="Barriuso J."/>
            <person name="Kellner H."/>
            <person name="Castanera R."/>
            <person name="Alfaro M."/>
            <person name="Ramirez L."/>
            <person name="Pisabarro A.G."/>
            <person name="Kuo A."/>
            <person name="Tritt A."/>
            <person name="Lipzen A."/>
            <person name="He G."/>
            <person name="Yan M."/>
            <person name="Ng V."/>
            <person name="Cullen D."/>
            <person name="Martin F."/>
            <person name="Rosso M.-N."/>
            <person name="Henrissat B."/>
            <person name="Hibbett D."/>
            <person name="Martinez A.T."/>
            <person name="Grigoriev I.V."/>
        </authorList>
    </citation>
    <scope>NUCLEOTIDE SEQUENCE</scope>
    <source>
        <strain evidence="2">CIRM-BRFM 674</strain>
    </source>
</reference>
<feature type="region of interest" description="Disordered" evidence="1">
    <location>
        <begin position="1"/>
        <end position="38"/>
    </location>
</feature>
<dbReference type="AlphaFoldDB" id="A0A9P5YVV0"/>
<feature type="compositionally biased region" description="Polar residues" evidence="1">
    <location>
        <begin position="10"/>
        <end position="36"/>
    </location>
</feature>
<gene>
    <name evidence="2" type="ORF">BDN70DRAFT_194171</name>
</gene>
<dbReference type="EMBL" id="MU155308">
    <property type="protein sequence ID" value="KAF9476068.1"/>
    <property type="molecule type" value="Genomic_DNA"/>
</dbReference>
<accession>A0A9P5YVV0</accession>